<sequence length="189" mass="21060">MTGIELMIASTLENTSLNTGWKAKLDLKFVEENQKTILRERSHQGPLHVQKAFYPETNGSCHVYILHPPGGVVGGDIFDIKINVESNAKVLVTTPAAGKFYRSAGDEAYQKQTIKVADHGVLEWFPSENIFFLGAKVKLETRIDLSLQSHFIGWDIMCLGRPSIGEVFSEGTLIQKLEIFRNGNAVRLD</sequence>
<organism evidence="3">
    <name type="scientific">marine metagenome</name>
    <dbReference type="NCBI Taxonomy" id="408172"/>
    <lineage>
        <taxon>unclassified sequences</taxon>
        <taxon>metagenomes</taxon>
        <taxon>ecological metagenomes</taxon>
    </lineage>
</organism>
<evidence type="ECO:0000256" key="2">
    <source>
        <dbReference type="ARBA" id="ARBA00023186"/>
    </source>
</evidence>
<gene>
    <name evidence="3" type="ORF">METZ01_LOCUS177203</name>
</gene>
<dbReference type="GO" id="GO:0016151">
    <property type="term" value="F:nickel cation binding"/>
    <property type="evidence" value="ECO:0007669"/>
    <property type="project" value="InterPro"/>
</dbReference>
<reference evidence="3" key="1">
    <citation type="submission" date="2018-05" db="EMBL/GenBank/DDBJ databases">
        <authorList>
            <person name="Lanie J.A."/>
            <person name="Ng W.-L."/>
            <person name="Kazmierczak K.M."/>
            <person name="Andrzejewski T.M."/>
            <person name="Davidsen T.M."/>
            <person name="Wayne K.J."/>
            <person name="Tettelin H."/>
            <person name="Glass J.I."/>
            <person name="Rusch D."/>
            <person name="Podicherti R."/>
            <person name="Tsui H.-C.T."/>
            <person name="Winkler M.E."/>
        </authorList>
    </citation>
    <scope>NUCLEOTIDE SEQUENCE</scope>
</reference>
<proteinExistence type="inferred from homology"/>
<name>A0A382CEV7_9ZZZZ</name>
<dbReference type="PANTHER" id="PTHR33643">
    <property type="entry name" value="UREASE ACCESSORY PROTEIN D"/>
    <property type="match status" value="1"/>
</dbReference>
<protein>
    <recommendedName>
        <fullName evidence="4">Urease accessory protein UreD</fullName>
    </recommendedName>
</protein>
<dbReference type="EMBL" id="UINC01034078">
    <property type="protein sequence ID" value="SVB24349.1"/>
    <property type="molecule type" value="Genomic_DNA"/>
</dbReference>
<evidence type="ECO:0008006" key="4">
    <source>
        <dbReference type="Google" id="ProtNLM"/>
    </source>
</evidence>
<dbReference type="Pfam" id="PF01774">
    <property type="entry name" value="UreD"/>
    <property type="match status" value="1"/>
</dbReference>
<evidence type="ECO:0000256" key="1">
    <source>
        <dbReference type="ARBA" id="ARBA00007177"/>
    </source>
</evidence>
<evidence type="ECO:0000313" key="3">
    <source>
        <dbReference type="EMBL" id="SVB24349.1"/>
    </source>
</evidence>
<dbReference type="PANTHER" id="PTHR33643:SF1">
    <property type="entry name" value="UREASE ACCESSORY PROTEIN D"/>
    <property type="match status" value="1"/>
</dbReference>
<comment type="similarity">
    <text evidence="1">Belongs to the UreD family.</text>
</comment>
<feature type="non-terminal residue" evidence="3">
    <location>
        <position position="189"/>
    </location>
</feature>
<dbReference type="InterPro" id="IPR002669">
    <property type="entry name" value="UreD"/>
</dbReference>
<dbReference type="HAMAP" id="MF_01384">
    <property type="entry name" value="UreD"/>
    <property type="match status" value="1"/>
</dbReference>
<dbReference type="AlphaFoldDB" id="A0A382CEV7"/>
<keyword evidence="2" id="KW-0143">Chaperone</keyword>
<accession>A0A382CEV7</accession>